<gene>
    <name evidence="2" type="ORF">CKJ66_26690</name>
</gene>
<keyword evidence="1" id="KW-1133">Transmembrane helix</keyword>
<name>A0A2A2ZBD3_MYCAV</name>
<feature type="transmembrane region" description="Helical" evidence="1">
    <location>
        <begin position="12"/>
        <end position="33"/>
    </location>
</feature>
<comment type="caution">
    <text evidence="2">The sequence shown here is derived from an EMBL/GenBank/DDBJ whole genome shotgun (WGS) entry which is preliminary data.</text>
</comment>
<evidence type="ECO:0000313" key="2">
    <source>
        <dbReference type="EMBL" id="PBA23847.1"/>
    </source>
</evidence>
<dbReference type="EMBL" id="NSFD01000055">
    <property type="protein sequence ID" value="PBA23847.1"/>
    <property type="molecule type" value="Genomic_DNA"/>
</dbReference>
<organism evidence="2 3">
    <name type="scientific">Mycobacterium avium</name>
    <dbReference type="NCBI Taxonomy" id="1764"/>
    <lineage>
        <taxon>Bacteria</taxon>
        <taxon>Bacillati</taxon>
        <taxon>Actinomycetota</taxon>
        <taxon>Actinomycetes</taxon>
        <taxon>Mycobacteriales</taxon>
        <taxon>Mycobacteriaceae</taxon>
        <taxon>Mycobacterium</taxon>
        <taxon>Mycobacterium avium complex (MAC)</taxon>
    </lineage>
</organism>
<protein>
    <submittedName>
        <fullName evidence="2">Uncharacterized protein</fullName>
    </submittedName>
</protein>
<keyword evidence="1" id="KW-0812">Transmembrane</keyword>
<evidence type="ECO:0000256" key="1">
    <source>
        <dbReference type="SAM" id="Phobius"/>
    </source>
</evidence>
<keyword evidence="1" id="KW-0472">Membrane</keyword>
<feature type="transmembrane region" description="Helical" evidence="1">
    <location>
        <begin position="73"/>
        <end position="89"/>
    </location>
</feature>
<sequence>MAPFTYLAPVRRLGAIAGAVMMLAVIVHLMATGVSNLAGMIGPGIWGYLGAVGWLGLVGPLPILLLGSRGAGRIMMVGALTIAVAGMGSEQQWPGWAVAVWLATVPGGYLAARAILSMPARLTHRRAAQLLRNESGTGTDAASWSLGDWERAYTRLGTPIALNEAALCRMLQMRIPQRIQTGETRG</sequence>
<proteinExistence type="predicted"/>
<evidence type="ECO:0000313" key="3">
    <source>
        <dbReference type="Proteomes" id="UP000217768"/>
    </source>
</evidence>
<dbReference type="Proteomes" id="UP000217768">
    <property type="component" value="Unassembled WGS sequence"/>
</dbReference>
<feature type="transmembrane region" description="Helical" evidence="1">
    <location>
        <begin position="95"/>
        <end position="116"/>
    </location>
</feature>
<dbReference type="AlphaFoldDB" id="A0A2A2ZBD3"/>
<feature type="transmembrane region" description="Helical" evidence="1">
    <location>
        <begin position="45"/>
        <end position="66"/>
    </location>
</feature>
<dbReference type="RefSeq" id="WP_095795236.1">
    <property type="nucleotide sequence ID" value="NZ_NSFD01000055.1"/>
</dbReference>
<reference evidence="2 3" key="1">
    <citation type="submission" date="2017-08" db="EMBL/GenBank/DDBJ databases">
        <title>Phylogenetic analysis of Mycobacterium avium complex whole genomes.</title>
        <authorList>
            <person name="Caverly L.J."/>
            <person name="Spilker T."/>
            <person name="Lipuma J."/>
        </authorList>
    </citation>
    <scope>NUCLEOTIDE SEQUENCE [LARGE SCALE GENOMIC DNA]</scope>
    <source>
        <strain evidence="2 3">FLAC0165</strain>
    </source>
</reference>
<accession>A0A2A2ZBD3</accession>